<dbReference type="PANTHER" id="PTHR43479">
    <property type="entry name" value="ACREF/ENVCD OPERON REPRESSOR-RELATED"/>
    <property type="match status" value="1"/>
</dbReference>
<dbReference type="GO" id="GO:0003677">
    <property type="term" value="F:DNA binding"/>
    <property type="evidence" value="ECO:0007669"/>
    <property type="project" value="UniProtKB-UniRule"/>
</dbReference>
<dbReference type="Pfam" id="PF00440">
    <property type="entry name" value="TetR_N"/>
    <property type="match status" value="1"/>
</dbReference>
<dbReference type="SUPFAM" id="SSF46689">
    <property type="entry name" value="Homeodomain-like"/>
    <property type="match status" value="1"/>
</dbReference>
<dbReference type="InterPro" id="IPR009057">
    <property type="entry name" value="Homeodomain-like_sf"/>
</dbReference>
<comment type="caution">
    <text evidence="4">The sequence shown here is derived from an EMBL/GenBank/DDBJ whole genome shotgun (WGS) entry which is preliminary data.</text>
</comment>
<evidence type="ECO:0000313" key="5">
    <source>
        <dbReference type="Proteomes" id="UP000051739"/>
    </source>
</evidence>
<dbReference type="EMBL" id="AZFN01000017">
    <property type="protein sequence ID" value="KRM01453.1"/>
    <property type="molecule type" value="Genomic_DNA"/>
</dbReference>
<dbReference type="PROSITE" id="PS50977">
    <property type="entry name" value="HTH_TETR_2"/>
    <property type="match status" value="1"/>
</dbReference>
<evidence type="ECO:0000256" key="2">
    <source>
        <dbReference type="PROSITE-ProRule" id="PRU00335"/>
    </source>
</evidence>
<accession>A0A0R1V7J0</accession>
<reference evidence="4 5" key="1">
    <citation type="journal article" date="2015" name="Genome Announc.">
        <title>Expanding the biotechnology potential of lactobacilli through comparative genomics of 213 strains and associated genera.</title>
        <authorList>
            <person name="Sun Z."/>
            <person name="Harris H.M."/>
            <person name="McCann A."/>
            <person name="Guo C."/>
            <person name="Argimon S."/>
            <person name="Zhang W."/>
            <person name="Yang X."/>
            <person name="Jeffery I.B."/>
            <person name="Cooney J.C."/>
            <person name="Kagawa T.F."/>
            <person name="Liu W."/>
            <person name="Song Y."/>
            <person name="Salvetti E."/>
            <person name="Wrobel A."/>
            <person name="Rasinkangas P."/>
            <person name="Parkhill J."/>
            <person name="Rea M.C."/>
            <person name="O'Sullivan O."/>
            <person name="Ritari J."/>
            <person name="Douillard F.P."/>
            <person name="Paul Ross R."/>
            <person name="Yang R."/>
            <person name="Briner A.E."/>
            <person name="Felis G.E."/>
            <person name="de Vos W.M."/>
            <person name="Barrangou R."/>
            <person name="Klaenhammer T.R."/>
            <person name="Caufield P.W."/>
            <person name="Cui Y."/>
            <person name="Zhang H."/>
            <person name="O'Toole P.W."/>
        </authorList>
    </citation>
    <scope>NUCLEOTIDE SEQUENCE [LARGE SCALE GENOMIC DNA]</scope>
    <source>
        <strain evidence="4 5">DSM 16045</strain>
    </source>
</reference>
<keyword evidence="5" id="KW-1185">Reference proteome</keyword>
<dbReference type="Gene3D" id="1.10.357.10">
    <property type="entry name" value="Tetracycline Repressor, domain 2"/>
    <property type="match status" value="1"/>
</dbReference>
<organism evidence="4 5">
    <name type="scientific">Limosilactobacillus gastricus DSM 16045</name>
    <dbReference type="NCBI Taxonomy" id="1423749"/>
    <lineage>
        <taxon>Bacteria</taxon>
        <taxon>Bacillati</taxon>
        <taxon>Bacillota</taxon>
        <taxon>Bacilli</taxon>
        <taxon>Lactobacillales</taxon>
        <taxon>Lactobacillaceae</taxon>
        <taxon>Limosilactobacillus</taxon>
    </lineage>
</organism>
<gene>
    <name evidence="4" type="ORF">FC60_GL000585</name>
</gene>
<sequence length="186" mass="21020">MAVEETRRRIIRAFRILAVQNGIKGTTTRKIAEQANLNEGTIFRYFKTKQEIIDTVVEEGHQSIEQLGSNFQSKGDFVSDMRAVAQPFCQYVSDHPEIIVLGNEVSNSPDTKSISQLDALIDNFYDLTFNVINDNNYQLAIDIDVFAQSFVYLCLGYVDVALLDENGFDDETFINNVGQFSILLSE</sequence>
<keyword evidence="1 2" id="KW-0238">DNA-binding</keyword>
<dbReference type="InterPro" id="IPR001647">
    <property type="entry name" value="HTH_TetR"/>
</dbReference>
<dbReference type="Proteomes" id="UP000051739">
    <property type="component" value="Unassembled WGS sequence"/>
</dbReference>
<feature type="DNA-binding region" description="H-T-H motif" evidence="2">
    <location>
        <begin position="27"/>
        <end position="46"/>
    </location>
</feature>
<evidence type="ECO:0000256" key="1">
    <source>
        <dbReference type="ARBA" id="ARBA00023125"/>
    </source>
</evidence>
<dbReference type="PRINTS" id="PR00455">
    <property type="entry name" value="HTHTETR"/>
</dbReference>
<dbReference type="RefSeq" id="WP_056937621.1">
    <property type="nucleotide sequence ID" value="NZ_AZFN01000017.1"/>
</dbReference>
<dbReference type="PROSITE" id="PS01081">
    <property type="entry name" value="HTH_TETR_1"/>
    <property type="match status" value="1"/>
</dbReference>
<dbReference type="PANTHER" id="PTHR43479:SF11">
    <property type="entry name" value="ACREF_ENVCD OPERON REPRESSOR-RELATED"/>
    <property type="match status" value="1"/>
</dbReference>
<protein>
    <recommendedName>
        <fullName evidence="3">HTH tetR-type domain-containing protein</fullName>
    </recommendedName>
</protein>
<evidence type="ECO:0000313" key="4">
    <source>
        <dbReference type="EMBL" id="KRM01453.1"/>
    </source>
</evidence>
<dbReference type="InterPro" id="IPR023772">
    <property type="entry name" value="DNA-bd_HTH_TetR-type_CS"/>
</dbReference>
<name>A0A0R1V7J0_9LACO</name>
<feature type="domain" description="HTH tetR-type" evidence="3">
    <location>
        <begin position="4"/>
        <end position="64"/>
    </location>
</feature>
<dbReference type="AlphaFoldDB" id="A0A0R1V7J0"/>
<dbReference type="InterPro" id="IPR050624">
    <property type="entry name" value="HTH-type_Tx_Regulator"/>
</dbReference>
<evidence type="ECO:0000259" key="3">
    <source>
        <dbReference type="PROSITE" id="PS50977"/>
    </source>
</evidence>
<proteinExistence type="predicted"/>
<dbReference type="PATRIC" id="fig|1423749.3.peg.589"/>